<dbReference type="PANTHER" id="PTHR42718">
    <property type="entry name" value="MAJOR FACILITATOR SUPERFAMILY MULTIDRUG TRANSPORTER MFSC"/>
    <property type="match status" value="1"/>
</dbReference>
<feature type="transmembrane region" description="Helical" evidence="8">
    <location>
        <begin position="88"/>
        <end position="107"/>
    </location>
</feature>
<evidence type="ECO:0000256" key="3">
    <source>
        <dbReference type="ARBA" id="ARBA00022448"/>
    </source>
</evidence>
<proteinExistence type="inferred from homology"/>
<feature type="transmembrane region" description="Helical" evidence="8">
    <location>
        <begin position="277"/>
        <end position="301"/>
    </location>
</feature>
<feature type="transmembrane region" description="Helical" evidence="8">
    <location>
        <begin position="338"/>
        <end position="358"/>
    </location>
</feature>
<reference evidence="10 11" key="1">
    <citation type="journal article" date="2009" name="Appl. Environ. Microbiol.">
        <title>Community genomic and proteomic analyses of chemoautotrophic iron-oxidizing "Leptospirillum rubarum" (Group II) and "Leptospirillum ferrodiazotrophum" (Group III) bacteria in acid mine drainage biofilms.</title>
        <authorList>
            <person name="Goltsman D.S."/>
            <person name="Denef V.J."/>
            <person name="Singer S.W."/>
            <person name="VerBerkmoes N.C."/>
            <person name="Lefsrud M."/>
            <person name="Mueller R.S."/>
            <person name="Dick G.J."/>
            <person name="Sun C.L."/>
            <person name="Wheeler K.E."/>
            <person name="Zemla A."/>
            <person name="Baker B.J."/>
            <person name="Hauser L."/>
            <person name="Land M."/>
            <person name="Shah M.B."/>
            <person name="Thelen M.P."/>
            <person name="Hettich R.L."/>
            <person name="Banfield J.F."/>
        </authorList>
    </citation>
    <scope>NUCLEOTIDE SEQUENCE [LARGE SCALE GENOMIC DNA]</scope>
</reference>
<dbReference type="GO" id="GO:0022857">
    <property type="term" value="F:transmembrane transporter activity"/>
    <property type="evidence" value="ECO:0007669"/>
    <property type="project" value="InterPro"/>
</dbReference>
<dbReference type="CDD" id="cd17503">
    <property type="entry name" value="MFS_LmrB_MDR_like"/>
    <property type="match status" value="1"/>
</dbReference>
<dbReference type="SUPFAM" id="SSF103473">
    <property type="entry name" value="MFS general substrate transporter"/>
    <property type="match status" value="1"/>
</dbReference>
<dbReference type="EMBL" id="GG693873">
    <property type="protein sequence ID" value="EES52742.1"/>
    <property type="molecule type" value="Genomic_DNA"/>
</dbReference>
<keyword evidence="7 8" id="KW-0472">Membrane</keyword>
<feature type="transmembrane region" description="Helical" evidence="8">
    <location>
        <begin position="147"/>
        <end position="170"/>
    </location>
</feature>
<gene>
    <name evidence="10" type="ORF">UBAL3_92050114</name>
</gene>
<dbReference type="Proteomes" id="UP000009374">
    <property type="component" value="Unassembled WGS sequence"/>
</dbReference>
<accession>C6HX32</accession>
<dbReference type="AlphaFoldDB" id="C6HX32"/>
<comment type="subcellular location">
    <subcellularLocation>
        <location evidence="1">Cell membrane</location>
        <topology evidence="1">Multi-pass membrane protein</topology>
    </subcellularLocation>
</comment>
<feature type="transmembrane region" description="Helical" evidence="8">
    <location>
        <begin position="313"/>
        <end position="331"/>
    </location>
</feature>
<name>C6HX32_9BACT</name>
<evidence type="ECO:0000256" key="7">
    <source>
        <dbReference type="ARBA" id="ARBA00023136"/>
    </source>
</evidence>
<dbReference type="Pfam" id="PF07690">
    <property type="entry name" value="MFS_1"/>
    <property type="match status" value="1"/>
</dbReference>
<keyword evidence="5 8" id="KW-0812">Transmembrane</keyword>
<dbReference type="PANTHER" id="PTHR42718:SF9">
    <property type="entry name" value="MAJOR FACILITATOR SUPERFAMILY MULTIDRUG TRANSPORTER MFSC"/>
    <property type="match status" value="1"/>
</dbReference>
<evidence type="ECO:0000256" key="5">
    <source>
        <dbReference type="ARBA" id="ARBA00022692"/>
    </source>
</evidence>
<feature type="transmembrane region" description="Helical" evidence="8">
    <location>
        <begin position="113"/>
        <end position="135"/>
    </location>
</feature>
<evidence type="ECO:0000256" key="8">
    <source>
        <dbReference type="SAM" id="Phobius"/>
    </source>
</evidence>
<dbReference type="NCBIfam" id="TIGR00711">
    <property type="entry name" value="efflux_EmrB"/>
    <property type="match status" value="1"/>
</dbReference>
<dbReference type="PRINTS" id="PR01036">
    <property type="entry name" value="TCRTETB"/>
</dbReference>
<dbReference type="Gene3D" id="1.20.1720.10">
    <property type="entry name" value="Multidrug resistance protein D"/>
    <property type="match status" value="1"/>
</dbReference>
<dbReference type="PROSITE" id="PS50850">
    <property type="entry name" value="MFS"/>
    <property type="match status" value="1"/>
</dbReference>
<keyword evidence="3" id="KW-0813">Transport</keyword>
<keyword evidence="11" id="KW-1185">Reference proteome</keyword>
<evidence type="ECO:0000313" key="11">
    <source>
        <dbReference type="Proteomes" id="UP000009374"/>
    </source>
</evidence>
<evidence type="ECO:0000256" key="2">
    <source>
        <dbReference type="ARBA" id="ARBA00008537"/>
    </source>
</evidence>
<dbReference type="InterPro" id="IPR004638">
    <property type="entry name" value="EmrB-like"/>
</dbReference>
<evidence type="ECO:0000256" key="6">
    <source>
        <dbReference type="ARBA" id="ARBA00022989"/>
    </source>
</evidence>
<feature type="transmembrane region" description="Helical" evidence="8">
    <location>
        <begin position="176"/>
        <end position="196"/>
    </location>
</feature>
<dbReference type="InterPro" id="IPR020846">
    <property type="entry name" value="MFS_dom"/>
</dbReference>
<dbReference type="InterPro" id="IPR011701">
    <property type="entry name" value="MFS"/>
</dbReference>
<evidence type="ECO:0000259" key="9">
    <source>
        <dbReference type="PROSITE" id="PS50850"/>
    </source>
</evidence>
<dbReference type="GO" id="GO:0005886">
    <property type="term" value="C:plasma membrane"/>
    <property type="evidence" value="ECO:0007669"/>
    <property type="project" value="UniProtKB-SubCell"/>
</dbReference>
<dbReference type="Gene3D" id="1.20.1250.20">
    <property type="entry name" value="MFS general substrate transporter like domains"/>
    <property type="match status" value="1"/>
</dbReference>
<feature type="transmembrane region" description="Helical" evidence="8">
    <location>
        <begin position="401"/>
        <end position="427"/>
    </location>
</feature>
<feature type="transmembrane region" description="Helical" evidence="8">
    <location>
        <begin position="57"/>
        <end position="76"/>
    </location>
</feature>
<feature type="transmembrane region" description="Helical" evidence="8">
    <location>
        <begin position="239"/>
        <end position="257"/>
    </location>
</feature>
<protein>
    <submittedName>
        <fullName evidence="10">Drug resistance transporter, EmrB/QacA subfamily</fullName>
    </submittedName>
</protein>
<feature type="transmembrane region" description="Helical" evidence="8">
    <location>
        <begin position="495"/>
        <end position="513"/>
    </location>
</feature>
<comment type="similarity">
    <text evidence="2">Belongs to the major facilitator superfamily. EmrB family.</text>
</comment>
<keyword evidence="6 8" id="KW-1133">Transmembrane helix</keyword>
<evidence type="ECO:0000256" key="1">
    <source>
        <dbReference type="ARBA" id="ARBA00004651"/>
    </source>
</evidence>
<sequence length="529" mass="57003">MEPGAPVERSADIPPLSNPRLVITAAVGATVLETLDSTVVNVGLPNMMGGLDTTIDGIAWVITAYTIGNVLMIPMTRYLSDRFGRRRYFTLSIILFTLFSLLCGLSRDLLPLVLFRLLQGMSGAAFFATSQTLIIDAFPPEKVAMANAVFGIGVSLGPALGPVVGGYLIYNHSWPWIFFINVPTGIFLTYLSYRYVPDSHHSVSDEPFDLPGVILLVGAIPGIQFALENGQRYDWFSSPAIRIAALSGALFLSLFVIRELTARHPLLDLRVLKNRSLWAGSAGYALLGSVYFGTLFTIPLMGEELFSWDPLETGFVLLQSIISFTFATMISGSLMGKVPVWAIMVPGVIVIEIALWGYGHIGPTANPHSFLWPNIFRGIGLAFLFPPLMTMSLATLPRRMLATGAAVSGMIGQLGGSIGIALLATLLQRSQQIHQAYLTTANLTANRVQTGQTRQTIIAHLSSLGISPGEASRLAMGLIEKEVSSQALFLSFSDVYAAVAVAALILLGPIFLFERSPREESPPSPPTAG</sequence>
<organism evidence="10 11">
    <name type="scientific">Leptospirillum ferrodiazotrophum</name>
    <dbReference type="NCBI Taxonomy" id="412449"/>
    <lineage>
        <taxon>Bacteria</taxon>
        <taxon>Pseudomonadati</taxon>
        <taxon>Nitrospirota</taxon>
        <taxon>Nitrospiria</taxon>
        <taxon>Nitrospirales</taxon>
        <taxon>Nitrospiraceae</taxon>
        <taxon>Leptospirillum</taxon>
    </lineage>
</organism>
<evidence type="ECO:0000256" key="4">
    <source>
        <dbReference type="ARBA" id="ARBA00022475"/>
    </source>
</evidence>
<evidence type="ECO:0000313" key="10">
    <source>
        <dbReference type="EMBL" id="EES52742.1"/>
    </source>
</evidence>
<feature type="transmembrane region" description="Helical" evidence="8">
    <location>
        <begin position="370"/>
        <end position="389"/>
    </location>
</feature>
<feature type="domain" description="Major facilitator superfamily (MFS) profile" evidence="9">
    <location>
        <begin position="22"/>
        <end position="520"/>
    </location>
</feature>
<dbReference type="InterPro" id="IPR036259">
    <property type="entry name" value="MFS_trans_sf"/>
</dbReference>
<keyword evidence="4" id="KW-1003">Cell membrane</keyword>